<evidence type="ECO:0000256" key="2">
    <source>
        <dbReference type="ARBA" id="ARBA00022692"/>
    </source>
</evidence>
<sequence length="97" mass="10113">VVQAIIGVVIFIIGIANKNSDTVSDSSGVTYWGPISFICSGILSAVAGDRCHAFLTKVSMVMNLFSTGGGVAATGLFSADLYELVNQLSIHDGNLFQ</sequence>
<feature type="non-terminal residue" evidence="5">
    <location>
        <position position="1"/>
    </location>
</feature>
<dbReference type="InterPro" id="IPR007237">
    <property type="entry name" value="CD20-like"/>
</dbReference>
<proteinExistence type="predicted"/>
<comment type="caution">
    <text evidence="5">The sequence shown here is derived from an EMBL/GenBank/DDBJ whole genome shotgun (WGS) entry which is preliminary data.</text>
</comment>
<evidence type="ECO:0000256" key="1">
    <source>
        <dbReference type="ARBA" id="ARBA00004141"/>
    </source>
</evidence>
<evidence type="ECO:0000313" key="5">
    <source>
        <dbReference type="EMBL" id="KAF5896755.1"/>
    </source>
</evidence>
<keyword evidence="3" id="KW-1133">Transmembrane helix</keyword>
<dbReference type="AlphaFoldDB" id="A0A8J4TJT5"/>
<protein>
    <submittedName>
        <fullName evidence="5">Membrane-spanning 4-domains subfamily A member 15-like</fullName>
    </submittedName>
</protein>
<reference evidence="5" key="1">
    <citation type="submission" date="2020-07" db="EMBL/GenBank/DDBJ databases">
        <title>Clarias magur genome sequencing, assembly and annotation.</title>
        <authorList>
            <person name="Kushwaha B."/>
            <person name="Kumar R."/>
            <person name="Das P."/>
            <person name="Joshi C.G."/>
            <person name="Kumar D."/>
            <person name="Nagpure N.S."/>
            <person name="Pandey M."/>
            <person name="Agarwal S."/>
            <person name="Srivastava S."/>
            <person name="Singh M."/>
            <person name="Sahoo L."/>
            <person name="Jayasankar P."/>
            <person name="Meher P.K."/>
            <person name="Koringa P.G."/>
            <person name="Iquebal M.A."/>
            <person name="Das S.P."/>
            <person name="Bit A."/>
            <person name="Patnaik S."/>
            <person name="Patel N."/>
            <person name="Shah T.M."/>
            <person name="Hinsu A."/>
            <person name="Jena J.K."/>
        </authorList>
    </citation>
    <scope>NUCLEOTIDE SEQUENCE</scope>
    <source>
        <strain evidence="5">CIFAMagur01</strain>
        <tissue evidence="5">Testis</tissue>
    </source>
</reference>
<comment type="subcellular location">
    <subcellularLocation>
        <location evidence="1">Membrane</location>
        <topology evidence="1">Multi-pass membrane protein</topology>
    </subcellularLocation>
</comment>
<evidence type="ECO:0000313" key="6">
    <source>
        <dbReference type="Proteomes" id="UP000727407"/>
    </source>
</evidence>
<dbReference type="Pfam" id="PF04103">
    <property type="entry name" value="CD20"/>
    <property type="match status" value="1"/>
</dbReference>
<feature type="non-terminal residue" evidence="5">
    <location>
        <position position="97"/>
    </location>
</feature>
<name>A0A8J4TJT5_CLAMG</name>
<organism evidence="5 6">
    <name type="scientific">Clarias magur</name>
    <name type="common">Asian catfish</name>
    <name type="synonym">Macropteronotus magur</name>
    <dbReference type="NCBI Taxonomy" id="1594786"/>
    <lineage>
        <taxon>Eukaryota</taxon>
        <taxon>Metazoa</taxon>
        <taxon>Chordata</taxon>
        <taxon>Craniata</taxon>
        <taxon>Vertebrata</taxon>
        <taxon>Euteleostomi</taxon>
        <taxon>Actinopterygii</taxon>
        <taxon>Neopterygii</taxon>
        <taxon>Teleostei</taxon>
        <taxon>Ostariophysi</taxon>
        <taxon>Siluriformes</taxon>
        <taxon>Clariidae</taxon>
        <taxon>Clarias</taxon>
    </lineage>
</organism>
<accession>A0A8J4TJT5</accession>
<dbReference type="EMBL" id="QNUK01000264">
    <property type="protein sequence ID" value="KAF5896755.1"/>
    <property type="molecule type" value="Genomic_DNA"/>
</dbReference>
<keyword evidence="2" id="KW-0812">Transmembrane</keyword>
<gene>
    <name evidence="5" type="ORF">DAT39_013542</name>
</gene>
<dbReference type="GO" id="GO:0016020">
    <property type="term" value="C:membrane"/>
    <property type="evidence" value="ECO:0007669"/>
    <property type="project" value="UniProtKB-SubCell"/>
</dbReference>
<dbReference type="OrthoDB" id="10504374at2759"/>
<keyword evidence="6" id="KW-1185">Reference proteome</keyword>
<dbReference type="Proteomes" id="UP000727407">
    <property type="component" value="Unassembled WGS sequence"/>
</dbReference>
<evidence type="ECO:0000256" key="3">
    <source>
        <dbReference type="ARBA" id="ARBA00022989"/>
    </source>
</evidence>
<evidence type="ECO:0000256" key="4">
    <source>
        <dbReference type="ARBA" id="ARBA00023136"/>
    </source>
</evidence>
<keyword evidence="4" id="KW-0472">Membrane</keyword>